<dbReference type="SUPFAM" id="SSF56726">
    <property type="entry name" value="DNA topoisomerase IV, alpha subunit"/>
    <property type="match status" value="1"/>
</dbReference>
<dbReference type="Pfam" id="PF09664">
    <property type="entry name" value="DUF2399"/>
    <property type="match status" value="1"/>
</dbReference>
<organism evidence="3 4">
    <name type="scientific">Insulibacter thermoxylanivorax</name>
    <dbReference type="NCBI Taxonomy" id="2749268"/>
    <lineage>
        <taxon>Bacteria</taxon>
        <taxon>Bacillati</taxon>
        <taxon>Bacillota</taxon>
        <taxon>Bacilli</taxon>
        <taxon>Bacillales</taxon>
        <taxon>Paenibacillaceae</taxon>
        <taxon>Insulibacter</taxon>
    </lineage>
</organism>
<evidence type="ECO:0000259" key="2">
    <source>
        <dbReference type="Pfam" id="PF11796"/>
    </source>
</evidence>
<dbReference type="EMBL" id="BMAQ01000004">
    <property type="protein sequence ID" value="GFR37303.1"/>
    <property type="molecule type" value="Genomic_DNA"/>
</dbReference>
<accession>A0A916QDC7</accession>
<dbReference type="NCBIfam" id="TIGR02679">
    <property type="entry name" value="TIGR02679 family protein"/>
    <property type="match status" value="1"/>
</dbReference>
<reference evidence="3" key="1">
    <citation type="submission" date="2020-08" db="EMBL/GenBank/DDBJ databases">
        <authorList>
            <person name="Uke A."/>
            <person name="Chhe C."/>
            <person name="Baramee S."/>
            <person name="Kosugi A."/>
        </authorList>
    </citation>
    <scope>NUCLEOTIDE SEQUENCE</scope>
    <source>
        <strain evidence="3">DA-C8</strain>
    </source>
</reference>
<dbReference type="RefSeq" id="WP_200965586.1">
    <property type="nucleotide sequence ID" value="NZ_BMAQ01000004.1"/>
</dbReference>
<evidence type="ECO:0008006" key="5">
    <source>
        <dbReference type="Google" id="ProtNLM"/>
    </source>
</evidence>
<feature type="domain" description="Conserved hypothetical protein CHP02679 N terminus" evidence="2">
    <location>
        <begin position="36"/>
        <end position="256"/>
    </location>
</feature>
<evidence type="ECO:0000259" key="1">
    <source>
        <dbReference type="Pfam" id="PF09664"/>
    </source>
</evidence>
<dbReference type="Pfam" id="PF11796">
    <property type="entry name" value="DUF3323"/>
    <property type="match status" value="1"/>
</dbReference>
<evidence type="ECO:0000313" key="4">
    <source>
        <dbReference type="Proteomes" id="UP000654993"/>
    </source>
</evidence>
<sequence length="449" mass="52043">MGQEERLREAVLFFADRGYRRLLQGLADKYRSLGRLGGSVRINGLTDVEREAIGLLLSKDLTGRKSVTVTYAQFSKAIEDSKFQGIDVLAMLQQVLDKPLIPKREERARFYSAWDNMMDELHAGCLKHGNEAGARWIRHLAERGAGTRHLVRWFESDPERLRQALDVVLRAIAELPMDAYERLPIYAARVTRDPHTFDREREEGKLLMQALVFLKQEKDAEYQPELPLHAEEATELLYEYRILRDDILNFVTCSGIVAVRGENCVTWWEQAARDRAVLHIPLRELVLADRFVVYDDLNRLEGAVSRKVYIVENSGVFSDLLDRAQRMGRSVPLICTGGQLHIAAWHLLDKLAEEGYEFYYSGDFDPEGLLMAQRLRRRYPNHLKLWRFNIADYERCLSDVSLTDSRYKQLQSIEDPQLLPVKERMLQQRKVGYQEQLIDDLINDIQAYG</sequence>
<comment type="caution">
    <text evidence="3">The sequence shown here is derived from an EMBL/GenBank/DDBJ whole genome shotgun (WGS) entry which is preliminary data.</text>
</comment>
<dbReference type="AlphaFoldDB" id="A0A916QDC7"/>
<reference evidence="3" key="2">
    <citation type="journal article" date="2021" name="Data Brief">
        <title>Draft genome sequence data of the facultative, thermophilic, xylanolytic bacterium Paenibacillus sp. strain DA-C8.</title>
        <authorList>
            <person name="Chhe C."/>
            <person name="Uke A."/>
            <person name="Baramee S."/>
            <person name="Ungkulpasvich U."/>
            <person name="Tachaapaikoon C."/>
            <person name="Pason P."/>
            <person name="Waeonukul R."/>
            <person name="Ratanakhanokchai K."/>
            <person name="Kosugi A."/>
        </authorList>
    </citation>
    <scope>NUCLEOTIDE SEQUENCE</scope>
    <source>
        <strain evidence="3">DA-C8</strain>
    </source>
</reference>
<evidence type="ECO:0000313" key="3">
    <source>
        <dbReference type="EMBL" id="GFR37303.1"/>
    </source>
</evidence>
<proteinExistence type="predicted"/>
<dbReference type="InterPro" id="IPR013495">
    <property type="entry name" value="CHP02679"/>
</dbReference>
<feature type="domain" description="DUF2399" evidence="1">
    <location>
        <begin position="305"/>
        <end position="445"/>
    </location>
</feature>
<keyword evidence="4" id="KW-1185">Reference proteome</keyword>
<dbReference type="Proteomes" id="UP000654993">
    <property type="component" value="Unassembled WGS sequence"/>
</dbReference>
<gene>
    <name evidence="3" type="ORF">PRECH8_05990</name>
</gene>
<dbReference type="GO" id="GO:0003677">
    <property type="term" value="F:DNA binding"/>
    <property type="evidence" value="ECO:0007669"/>
    <property type="project" value="InterPro"/>
</dbReference>
<dbReference type="InterPro" id="IPR024465">
    <property type="entry name" value="DUF2399"/>
</dbReference>
<name>A0A916QDC7_9BACL</name>
<dbReference type="InterPro" id="IPR024466">
    <property type="entry name" value="CHP02679_N"/>
</dbReference>
<protein>
    <recommendedName>
        <fullName evidence="5">TIGR02679 family protein</fullName>
    </recommendedName>
</protein>
<dbReference type="GO" id="GO:0005694">
    <property type="term" value="C:chromosome"/>
    <property type="evidence" value="ECO:0007669"/>
    <property type="project" value="InterPro"/>
</dbReference>
<dbReference type="InterPro" id="IPR036078">
    <property type="entry name" value="Spo11/TopoVI_A_sf"/>
</dbReference>